<dbReference type="Proteomes" id="UP001569904">
    <property type="component" value="Unassembled WGS sequence"/>
</dbReference>
<proteinExistence type="predicted"/>
<reference evidence="1 2" key="1">
    <citation type="submission" date="2023-11" db="EMBL/GenBank/DDBJ databases">
        <title>Actinomadura monticuli sp. nov., isolated from volcanic ash.</title>
        <authorList>
            <person name="Lee S.D."/>
            <person name="Yang H."/>
            <person name="Kim I.S."/>
        </authorList>
    </citation>
    <scope>NUCLEOTIDE SEQUENCE [LARGE SCALE GENOMIC DNA]</scope>
    <source>
        <strain evidence="1 2">DSM 45346</strain>
    </source>
</reference>
<keyword evidence="2" id="KW-1185">Reference proteome</keyword>
<dbReference type="EMBL" id="JAXCEH010000046">
    <property type="protein sequence ID" value="MFA1559283.1"/>
    <property type="molecule type" value="Genomic_DNA"/>
</dbReference>
<dbReference type="RefSeq" id="WP_371946299.1">
    <property type="nucleotide sequence ID" value="NZ_JAXCEH010000046.1"/>
</dbReference>
<comment type="caution">
    <text evidence="1">The sequence shown here is derived from an EMBL/GenBank/DDBJ whole genome shotgun (WGS) entry which is preliminary data.</text>
</comment>
<sequence length="69" mass="7160">MPCARLLAAQATYRTDAQGRPETAEAENLTASVADRGGCQTEVGHMADAPHYNGGHMIFSELGPTASVG</sequence>
<evidence type="ECO:0000313" key="2">
    <source>
        <dbReference type="Proteomes" id="UP001569904"/>
    </source>
</evidence>
<evidence type="ECO:0000313" key="1">
    <source>
        <dbReference type="EMBL" id="MFA1559283.1"/>
    </source>
</evidence>
<organism evidence="1 2">
    <name type="scientific">Actinomadura chokoriensis</name>
    <dbReference type="NCBI Taxonomy" id="454156"/>
    <lineage>
        <taxon>Bacteria</taxon>
        <taxon>Bacillati</taxon>
        <taxon>Actinomycetota</taxon>
        <taxon>Actinomycetes</taxon>
        <taxon>Streptosporangiales</taxon>
        <taxon>Thermomonosporaceae</taxon>
        <taxon>Actinomadura</taxon>
    </lineage>
</organism>
<name>A0ABV4R8Q9_9ACTN</name>
<protein>
    <submittedName>
        <fullName evidence="1">Uncharacterized protein</fullName>
    </submittedName>
</protein>
<gene>
    <name evidence="1" type="ORF">SM436_36800</name>
</gene>
<accession>A0ABV4R8Q9</accession>